<evidence type="ECO:0000256" key="1">
    <source>
        <dbReference type="ARBA" id="ARBA00022737"/>
    </source>
</evidence>
<sequence length="95" mass="10889">MSALHVSCAKGLNDVVKYFLERDDVDVNCKNEMGQTPIFECVNQGHNDILKMLLERKEIDIDVKDIFGQSIATMLRTIENNNVRETIEAYIKSKQ</sequence>
<dbReference type="KEGG" id="tva:5467935"/>
<evidence type="ECO:0000313" key="3">
    <source>
        <dbReference type="EMBL" id="EAY22380.1"/>
    </source>
</evidence>
<dbReference type="Pfam" id="PF12796">
    <property type="entry name" value="Ank_2"/>
    <property type="match status" value="1"/>
</dbReference>
<evidence type="ECO:0000313" key="4">
    <source>
        <dbReference type="Proteomes" id="UP000001542"/>
    </source>
</evidence>
<dbReference type="OrthoDB" id="341259at2759"/>
<accession>A2DB50</accession>
<dbReference type="SUPFAM" id="SSF48403">
    <property type="entry name" value="Ankyrin repeat"/>
    <property type="match status" value="1"/>
</dbReference>
<dbReference type="AlphaFoldDB" id="A2DB50"/>
<dbReference type="InterPro" id="IPR002110">
    <property type="entry name" value="Ankyrin_rpt"/>
</dbReference>
<dbReference type="RefSeq" id="XP_001583366.1">
    <property type="nucleotide sequence ID" value="XM_001583316.1"/>
</dbReference>
<dbReference type="STRING" id="5722.A2DB50"/>
<keyword evidence="2" id="KW-0040">ANK repeat</keyword>
<evidence type="ECO:0000256" key="2">
    <source>
        <dbReference type="ARBA" id="ARBA00023043"/>
    </source>
</evidence>
<dbReference type="PANTHER" id="PTHR24198:SF165">
    <property type="entry name" value="ANKYRIN REPEAT-CONTAINING PROTEIN-RELATED"/>
    <property type="match status" value="1"/>
</dbReference>
<dbReference type="InParanoid" id="A2DB50"/>
<organism evidence="3 4">
    <name type="scientific">Trichomonas vaginalis (strain ATCC PRA-98 / G3)</name>
    <dbReference type="NCBI Taxonomy" id="412133"/>
    <lineage>
        <taxon>Eukaryota</taxon>
        <taxon>Metamonada</taxon>
        <taxon>Parabasalia</taxon>
        <taxon>Trichomonadida</taxon>
        <taxon>Trichomonadidae</taxon>
        <taxon>Trichomonas</taxon>
    </lineage>
</organism>
<keyword evidence="1" id="KW-0677">Repeat</keyword>
<dbReference type="VEuPathDB" id="TrichDB:TVAGG3_0509670"/>
<reference evidence="3" key="1">
    <citation type="submission" date="2006-10" db="EMBL/GenBank/DDBJ databases">
        <authorList>
            <person name="Amadeo P."/>
            <person name="Zhao Q."/>
            <person name="Wortman J."/>
            <person name="Fraser-Liggett C."/>
            <person name="Carlton J."/>
        </authorList>
    </citation>
    <scope>NUCLEOTIDE SEQUENCE</scope>
    <source>
        <strain evidence="3">G3</strain>
    </source>
</reference>
<name>A2DB50_TRIV3</name>
<dbReference type="InterPro" id="IPR036770">
    <property type="entry name" value="Ankyrin_rpt-contain_sf"/>
</dbReference>
<protein>
    <submittedName>
        <fullName evidence="3">Ankyrin repeat protein, putative</fullName>
    </submittedName>
</protein>
<dbReference type="EMBL" id="DS113184">
    <property type="protein sequence ID" value="EAY22380.1"/>
    <property type="molecule type" value="Genomic_DNA"/>
</dbReference>
<proteinExistence type="predicted"/>
<keyword evidence="4" id="KW-1185">Reference proteome</keyword>
<reference evidence="3" key="2">
    <citation type="journal article" date="2007" name="Science">
        <title>Draft genome sequence of the sexually transmitted pathogen Trichomonas vaginalis.</title>
        <authorList>
            <person name="Carlton J.M."/>
            <person name="Hirt R.P."/>
            <person name="Silva J.C."/>
            <person name="Delcher A.L."/>
            <person name="Schatz M."/>
            <person name="Zhao Q."/>
            <person name="Wortman J.R."/>
            <person name="Bidwell S.L."/>
            <person name="Alsmark U.C.M."/>
            <person name="Besteiro S."/>
            <person name="Sicheritz-Ponten T."/>
            <person name="Noel C.J."/>
            <person name="Dacks J.B."/>
            <person name="Foster P.G."/>
            <person name="Simillion C."/>
            <person name="Van de Peer Y."/>
            <person name="Miranda-Saavedra D."/>
            <person name="Barton G.J."/>
            <person name="Westrop G.D."/>
            <person name="Mueller S."/>
            <person name="Dessi D."/>
            <person name="Fiori P.L."/>
            <person name="Ren Q."/>
            <person name="Paulsen I."/>
            <person name="Zhang H."/>
            <person name="Bastida-Corcuera F.D."/>
            <person name="Simoes-Barbosa A."/>
            <person name="Brown M.T."/>
            <person name="Hayes R.D."/>
            <person name="Mukherjee M."/>
            <person name="Okumura C.Y."/>
            <person name="Schneider R."/>
            <person name="Smith A.J."/>
            <person name="Vanacova S."/>
            <person name="Villalvazo M."/>
            <person name="Haas B.J."/>
            <person name="Pertea M."/>
            <person name="Feldblyum T.V."/>
            <person name="Utterback T.R."/>
            <person name="Shu C.L."/>
            <person name="Osoegawa K."/>
            <person name="de Jong P.J."/>
            <person name="Hrdy I."/>
            <person name="Horvathova L."/>
            <person name="Zubacova Z."/>
            <person name="Dolezal P."/>
            <person name="Malik S.B."/>
            <person name="Logsdon J.M. Jr."/>
            <person name="Henze K."/>
            <person name="Gupta A."/>
            <person name="Wang C.C."/>
            <person name="Dunne R.L."/>
            <person name="Upcroft J.A."/>
            <person name="Upcroft P."/>
            <person name="White O."/>
            <person name="Salzberg S.L."/>
            <person name="Tang P."/>
            <person name="Chiu C.-H."/>
            <person name="Lee Y.-S."/>
            <person name="Embley T.M."/>
            <person name="Coombs G.H."/>
            <person name="Mottram J.C."/>
            <person name="Tachezy J."/>
            <person name="Fraser-Liggett C.M."/>
            <person name="Johnson P.J."/>
        </authorList>
    </citation>
    <scope>NUCLEOTIDE SEQUENCE [LARGE SCALE GENOMIC DNA]</scope>
    <source>
        <strain evidence="3">G3</strain>
    </source>
</reference>
<dbReference type="SMART" id="SM00248">
    <property type="entry name" value="ANK"/>
    <property type="match status" value="2"/>
</dbReference>
<dbReference type="PANTHER" id="PTHR24198">
    <property type="entry name" value="ANKYRIN REPEAT AND PROTEIN KINASE DOMAIN-CONTAINING PROTEIN"/>
    <property type="match status" value="1"/>
</dbReference>
<dbReference type="Gene3D" id="1.25.40.20">
    <property type="entry name" value="Ankyrin repeat-containing domain"/>
    <property type="match status" value="1"/>
</dbReference>
<gene>
    <name evidence="3" type="ORF">TVAG_378590</name>
</gene>
<dbReference type="Proteomes" id="UP000001542">
    <property type="component" value="Unassembled WGS sequence"/>
</dbReference>